<feature type="domain" description="Carbohydrate kinase FGGY C-terminal" evidence="11">
    <location>
        <begin position="257"/>
        <end position="452"/>
    </location>
</feature>
<dbReference type="GO" id="GO:0042732">
    <property type="term" value="P:D-xylose metabolic process"/>
    <property type="evidence" value="ECO:0007669"/>
    <property type="project" value="UniProtKB-KW"/>
</dbReference>
<proteinExistence type="inferred from homology"/>
<dbReference type="Pfam" id="PF02782">
    <property type="entry name" value="FGGY_C"/>
    <property type="match status" value="1"/>
</dbReference>
<comment type="similarity">
    <text evidence="1 8">Belongs to the FGGY kinase family.</text>
</comment>
<keyword evidence="2 9" id="KW-0859">Xylose metabolism</keyword>
<evidence type="ECO:0000256" key="6">
    <source>
        <dbReference type="ARBA" id="ARBA00022840"/>
    </source>
</evidence>
<dbReference type="InterPro" id="IPR043129">
    <property type="entry name" value="ATPase_NBD"/>
</dbReference>
<feature type="domain" description="Carbohydrate kinase FGGY N-terminal" evidence="10">
    <location>
        <begin position="5"/>
        <end position="246"/>
    </location>
</feature>
<keyword evidence="7 9" id="KW-0119">Carbohydrate metabolism</keyword>
<evidence type="ECO:0000256" key="1">
    <source>
        <dbReference type="ARBA" id="ARBA00009156"/>
    </source>
</evidence>
<name>A0AAU8ABE8_9FIRM</name>
<evidence type="ECO:0000259" key="10">
    <source>
        <dbReference type="Pfam" id="PF00370"/>
    </source>
</evidence>
<dbReference type="PIRSF" id="PIRSF000538">
    <property type="entry name" value="GlpK"/>
    <property type="match status" value="1"/>
</dbReference>
<dbReference type="SUPFAM" id="SSF53067">
    <property type="entry name" value="Actin-like ATPase domain"/>
    <property type="match status" value="2"/>
</dbReference>
<dbReference type="PROSITE" id="PS00445">
    <property type="entry name" value="FGGY_KINASES_2"/>
    <property type="match status" value="1"/>
</dbReference>
<dbReference type="NCBIfam" id="TIGR01312">
    <property type="entry name" value="XylB"/>
    <property type="match status" value="1"/>
</dbReference>
<dbReference type="EMBL" id="CP117826">
    <property type="protein sequence ID" value="XCC63365.1"/>
    <property type="molecule type" value="Genomic_DNA"/>
</dbReference>
<dbReference type="InterPro" id="IPR018483">
    <property type="entry name" value="Carb_kinase_FGGY_CS"/>
</dbReference>
<gene>
    <name evidence="9 12" type="primary">xylB</name>
    <name evidence="12" type="ORF">PUP29_05480</name>
</gene>
<dbReference type="EC" id="2.7.1.17" evidence="9"/>
<dbReference type="InterPro" id="IPR050406">
    <property type="entry name" value="FGGY_Carb_Kinase"/>
</dbReference>
<dbReference type="InterPro" id="IPR006000">
    <property type="entry name" value="Xylulokinase"/>
</dbReference>
<dbReference type="GO" id="GO:0004856">
    <property type="term" value="F:D-xylulokinase activity"/>
    <property type="evidence" value="ECO:0007669"/>
    <property type="project" value="UniProtKB-EC"/>
</dbReference>
<comment type="catalytic activity">
    <reaction evidence="9">
        <text>D-xylulose + ATP = D-xylulose 5-phosphate + ADP + H(+)</text>
        <dbReference type="Rhea" id="RHEA:10964"/>
        <dbReference type="ChEBI" id="CHEBI:15378"/>
        <dbReference type="ChEBI" id="CHEBI:17140"/>
        <dbReference type="ChEBI" id="CHEBI:30616"/>
        <dbReference type="ChEBI" id="CHEBI:57737"/>
        <dbReference type="ChEBI" id="CHEBI:456216"/>
        <dbReference type="EC" id="2.7.1.17"/>
    </reaction>
</comment>
<evidence type="ECO:0000256" key="3">
    <source>
        <dbReference type="ARBA" id="ARBA00022679"/>
    </source>
</evidence>
<evidence type="ECO:0000256" key="7">
    <source>
        <dbReference type="ARBA" id="ARBA00023277"/>
    </source>
</evidence>
<evidence type="ECO:0000256" key="8">
    <source>
        <dbReference type="RuleBase" id="RU003733"/>
    </source>
</evidence>
<evidence type="ECO:0000256" key="9">
    <source>
        <dbReference type="RuleBase" id="RU364073"/>
    </source>
</evidence>
<dbReference type="Gene3D" id="3.30.420.40">
    <property type="match status" value="2"/>
</dbReference>
<evidence type="ECO:0000313" key="12">
    <source>
        <dbReference type="EMBL" id="XCC63365.1"/>
    </source>
</evidence>
<evidence type="ECO:0000256" key="5">
    <source>
        <dbReference type="ARBA" id="ARBA00022777"/>
    </source>
</evidence>
<reference evidence="12" key="1">
    <citation type="submission" date="2023-02" db="EMBL/GenBank/DDBJ databases">
        <title>Gut commensal Christensenella minuta modulates host metabolism via a new class of secondary bile acids.</title>
        <authorList>
            <person name="Liu C."/>
        </authorList>
    </citation>
    <scope>NUCLEOTIDE SEQUENCE</scope>
    <source>
        <strain evidence="12">CA70</strain>
    </source>
</reference>
<dbReference type="GO" id="GO:0005524">
    <property type="term" value="F:ATP binding"/>
    <property type="evidence" value="ECO:0007669"/>
    <property type="project" value="UniProtKB-KW"/>
</dbReference>
<dbReference type="InterPro" id="IPR018484">
    <property type="entry name" value="FGGY_N"/>
</dbReference>
<dbReference type="PANTHER" id="PTHR43095:SF5">
    <property type="entry name" value="XYLULOSE KINASE"/>
    <property type="match status" value="1"/>
</dbReference>
<keyword evidence="5 8" id="KW-0418">Kinase</keyword>
<evidence type="ECO:0000256" key="4">
    <source>
        <dbReference type="ARBA" id="ARBA00022741"/>
    </source>
</evidence>
<sequence>MSCFMGIDAGTSGIKAIVIDENGTVRGSGYHECDVLNPRPGWAEQAPQMWWETCCQAVKKAVEQSGCGKEIAGIGFSGQMQGTVFIDKEHRSISNCMIWLDQRSTEQVMEIEQLISDEEALQATANTCLNSFWAPKILWAKKYWPDVYEKIDKVIFTKDYLRLRMTGEVATEVSDASLSFLLDVAKRKWSDEMFQRLDIPKSFAPKCVESCDVAGYLLESVAKDWGLTAGIPVVAGGGDQPAGGVGTGIVKPGVVGATIGTSGVVFGCTDKPLIDHKKRALMTMAHSVPDKWCYLGLVLTAGGSFKWVRDNIFAEKKAEFAVQGKDIYDYMTAQAAKAKPGCEGLTFLPYFNGEKTPISDEKARAVFFGLSSRHNSGDLCRSVMEGVTFALRDTIEICREFGMEVNEVRANGGGAKSDLWLQIQADIYNANVVTMNMEEGPAAGGAIMAAVGCGTFGSVPEACEHILKVEKVVEPIRENVKLYDDYYDTYRELYPALKEIYSKQDQKVKKYL</sequence>
<accession>A0AAU8ABE8</accession>
<dbReference type="Pfam" id="PF00370">
    <property type="entry name" value="FGGY_N"/>
    <property type="match status" value="1"/>
</dbReference>
<protein>
    <recommendedName>
        <fullName evidence="9">Xylulose kinase</fullName>
        <shortName evidence="9">Xylulokinase</shortName>
        <ecNumber evidence="9">2.7.1.17</ecNumber>
    </recommendedName>
</protein>
<dbReference type="RefSeq" id="WP_353423966.1">
    <property type="nucleotide sequence ID" value="NZ_CP117826.1"/>
</dbReference>
<evidence type="ECO:0000259" key="11">
    <source>
        <dbReference type="Pfam" id="PF02782"/>
    </source>
</evidence>
<dbReference type="CDD" id="cd07808">
    <property type="entry name" value="ASKHA_NBD_FGGY_EcXK-like"/>
    <property type="match status" value="1"/>
</dbReference>
<dbReference type="PANTHER" id="PTHR43095">
    <property type="entry name" value="SUGAR KINASE"/>
    <property type="match status" value="1"/>
</dbReference>
<dbReference type="InterPro" id="IPR000577">
    <property type="entry name" value="Carb_kinase_FGGY"/>
</dbReference>
<dbReference type="GO" id="GO:0005997">
    <property type="term" value="P:xylulose metabolic process"/>
    <property type="evidence" value="ECO:0007669"/>
    <property type="project" value="InterPro"/>
</dbReference>
<organism evidence="12">
    <name type="scientific">Christensenella massiliensis</name>
    <dbReference type="NCBI Taxonomy" id="1805714"/>
    <lineage>
        <taxon>Bacteria</taxon>
        <taxon>Bacillati</taxon>
        <taxon>Bacillota</taxon>
        <taxon>Clostridia</taxon>
        <taxon>Christensenellales</taxon>
        <taxon>Christensenellaceae</taxon>
        <taxon>Christensenella</taxon>
    </lineage>
</organism>
<keyword evidence="4 9" id="KW-0547">Nucleotide-binding</keyword>
<dbReference type="InterPro" id="IPR018485">
    <property type="entry name" value="FGGY_C"/>
</dbReference>
<keyword evidence="6 9" id="KW-0067">ATP-binding</keyword>
<dbReference type="AlphaFoldDB" id="A0AAU8ABE8"/>
<keyword evidence="3 8" id="KW-0808">Transferase</keyword>
<evidence type="ECO:0000256" key="2">
    <source>
        <dbReference type="ARBA" id="ARBA00022629"/>
    </source>
</evidence>